<name>A0A1K0H6F6_9BASI</name>
<reference evidence="9" key="3">
    <citation type="submission" date="2018-08" db="EMBL/GenBank/DDBJ databases">
        <authorList>
            <person name="Guldener U."/>
        </authorList>
    </citation>
    <scope>NUCLEOTIDE SEQUENCE</scope>
    <source>
        <strain evidence="9">UB2</strain>
    </source>
</reference>
<keyword evidence="1" id="KW-0805">Transcription regulation</keyword>
<dbReference type="SUPFAM" id="SSF46689">
    <property type="entry name" value="Homeodomain-like"/>
    <property type="match status" value="2"/>
</dbReference>
<dbReference type="EMBL" id="ULHB01000003">
    <property type="protein sequence ID" value="SYW74946.1"/>
    <property type="molecule type" value="Genomic_DNA"/>
</dbReference>
<dbReference type="PROSITE" id="PS50090">
    <property type="entry name" value="MYB_LIKE"/>
    <property type="match status" value="1"/>
</dbReference>
<evidence type="ECO:0000256" key="2">
    <source>
        <dbReference type="ARBA" id="ARBA00023125"/>
    </source>
</evidence>
<feature type="domain" description="Myb-like" evidence="6">
    <location>
        <begin position="448"/>
        <end position="499"/>
    </location>
</feature>
<evidence type="ECO:0000256" key="4">
    <source>
        <dbReference type="ARBA" id="ARBA00023242"/>
    </source>
</evidence>
<evidence type="ECO:0000259" key="6">
    <source>
        <dbReference type="PROSITE" id="PS50090"/>
    </source>
</evidence>
<reference evidence="8" key="1">
    <citation type="submission" date="2016-04" db="EMBL/GenBank/DDBJ databases">
        <authorList>
            <person name="Evans L.H."/>
            <person name="Alamgir A."/>
            <person name="Owens N."/>
            <person name="Weber N.D."/>
            <person name="Virtaneva K."/>
            <person name="Barbian K."/>
            <person name="Babar A."/>
            <person name="Rosenke K."/>
        </authorList>
    </citation>
    <scope>NUCLEOTIDE SEQUENCE</scope>
    <source>
        <strain evidence="8">UB2112</strain>
    </source>
</reference>
<dbReference type="EMBL" id="LT558126">
    <property type="protein sequence ID" value="SAM83313.1"/>
    <property type="molecule type" value="Genomic_DNA"/>
</dbReference>
<evidence type="ECO:0000313" key="8">
    <source>
        <dbReference type="EMBL" id="SAM83313.1"/>
    </source>
</evidence>
<dbReference type="InterPro" id="IPR009057">
    <property type="entry name" value="Homeodomain-like_sf"/>
</dbReference>
<accession>A0A1K0H6F6</accession>
<evidence type="ECO:0000256" key="1">
    <source>
        <dbReference type="ARBA" id="ARBA00023015"/>
    </source>
</evidence>
<keyword evidence="3" id="KW-0804">Transcription</keyword>
<organism evidence="8 10">
    <name type="scientific">Ustilago bromivora</name>
    <dbReference type="NCBI Taxonomy" id="307758"/>
    <lineage>
        <taxon>Eukaryota</taxon>
        <taxon>Fungi</taxon>
        <taxon>Dikarya</taxon>
        <taxon>Basidiomycota</taxon>
        <taxon>Ustilaginomycotina</taxon>
        <taxon>Ustilaginomycetes</taxon>
        <taxon>Ustilaginales</taxon>
        <taxon>Ustilaginaceae</taxon>
        <taxon>Ustilago</taxon>
    </lineage>
</organism>
<dbReference type="OrthoDB" id="2143914at2759"/>
<feature type="compositionally biased region" description="Low complexity" evidence="5">
    <location>
        <begin position="602"/>
        <end position="619"/>
    </location>
</feature>
<dbReference type="GO" id="GO:0001006">
    <property type="term" value="F:RNA polymerase III type 3 promoter sequence-specific DNA binding"/>
    <property type="evidence" value="ECO:0007669"/>
    <property type="project" value="TreeGrafter"/>
</dbReference>
<dbReference type="Pfam" id="PF13921">
    <property type="entry name" value="Myb_DNA-bind_6"/>
    <property type="match status" value="1"/>
</dbReference>
<keyword evidence="2" id="KW-0238">DNA-binding</keyword>
<dbReference type="InterPro" id="IPR001005">
    <property type="entry name" value="SANT/Myb"/>
</dbReference>
<feature type="compositionally biased region" description="Polar residues" evidence="5">
    <location>
        <begin position="67"/>
        <end position="78"/>
    </location>
</feature>
<feature type="region of interest" description="Disordered" evidence="5">
    <location>
        <begin position="593"/>
        <end position="664"/>
    </location>
</feature>
<evidence type="ECO:0000313" key="11">
    <source>
        <dbReference type="Proteomes" id="UP000658997"/>
    </source>
</evidence>
<evidence type="ECO:0000313" key="9">
    <source>
        <dbReference type="EMBL" id="SYW74946.1"/>
    </source>
</evidence>
<feature type="domain" description="HTH myb-type" evidence="7">
    <location>
        <begin position="448"/>
        <end position="503"/>
    </location>
</feature>
<dbReference type="CDD" id="cd00167">
    <property type="entry name" value="SANT"/>
    <property type="match status" value="1"/>
</dbReference>
<reference evidence="10" key="2">
    <citation type="submission" date="2016-04" db="EMBL/GenBank/DDBJ databases">
        <authorList>
            <person name="Guldener U."/>
            <person name="Guldener U."/>
        </authorList>
    </citation>
    <scope>NUCLEOTIDE SEQUENCE [LARGE SCALE GENOMIC DNA]</scope>
    <source>
        <strain evidence="10">UB2112</strain>
    </source>
</reference>
<keyword evidence="11" id="KW-1185">Reference proteome</keyword>
<feature type="compositionally biased region" description="Polar residues" evidence="5">
    <location>
        <begin position="621"/>
        <end position="639"/>
    </location>
</feature>
<dbReference type="Proteomes" id="UP000658997">
    <property type="component" value="Unassembled WGS sequence"/>
</dbReference>
<dbReference type="PROSITE" id="PS51294">
    <property type="entry name" value="HTH_MYB"/>
    <property type="match status" value="1"/>
</dbReference>
<sequence>MDGREADSFPSPDPQVILQKLLRQAQTGSHPHHDSSPASSDDEEDHSSASSAGTDAEESNGVDDQVASLQPSAAPTGSYDQLSITLSRLTADRQELSTLLSARRHLTTAQRRNSTHIRALEKSQQLLLKTRDELKSALNSLDLADIVDAEDQSLEVIRTHRYTEDAASISPFAANMVYQIPLLRLQSIERAEYDNALGSRVWLEVEDRQLRAAVKAAALKQHTVALAMDPKFEGDPLAEAAKLDEVSALRLAEEIEDSKQPQRGFGSGRGDQGLDWATIAGRIPSRSIEELRTRWNGVIKPSVNSEAWGKHEVQDLVRIVTPYLEAHLAPGTQQSSSSASEAPVPWQKVARELGTDRTGYACFVAYCSAIVARDQPDFTAEEDEEIKELFSLFRGAWRFIALHSSAGLNLSLPSSYSTATGTPRPASLLGKVAREAQLVYRRFRNTTDPALATGKWWPVEDALLIEAVRAVGQDNWAAVAARVPGRTSSQCRERWVRRLKQVVEDANAVAAENQGDREALDVERLAEMVKSKKKTNWTQEMDQVLLECLDADNEFRGKQGRSFASIARWVADKVGVPLSDKSVRDRVVYFRRTRGQSSQGGASKRSASQAQEAEEAAVAPVTTTDTDGGEQASTTSQPPEQAPATKEATRQRIAIIPGSKRRKL</sequence>
<dbReference type="AlphaFoldDB" id="A0A1K0H6F6"/>
<proteinExistence type="predicted"/>
<dbReference type="GO" id="GO:0042796">
    <property type="term" value="P:snRNA transcription by RNA polymerase III"/>
    <property type="evidence" value="ECO:0007669"/>
    <property type="project" value="TreeGrafter"/>
</dbReference>
<dbReference type="InterPro" id="IPR051575">
    <property type="entry name" value="Myb-like_DNA-bd"/>
</dbReference>
<dbReference type="InterPro" id="IPR017930">
    <property type="entry name" value="Myb_dom"/>
</dbReference>
<dbReference type="SMART" id="SM00717">
    <property type="entry name" value="SANT"/>
    <property type="match status" value="4"/>
</dbReference>
<dbReference type="PANTHER" id="PTHR46621:SF1">
    <property type="entry name" value="SNRNA-ACTIVATING PROTEIN COMPLEX SUBUNIT 4"/>
    <property type="match status" value="1"/>
</dbReference>
<dbReference type="Gene3D" id="1.10.10.60">
    <property type="entry name" value="Homeodomain-like"/>
    <property type="match status" value="2"/>
</dbReference>
<keyword evidence="4" id="KW-0539">Nucleus</keyword>
<protein>
    <submittedName>
        <fullName evidence="8">Uncharacterized protein</fullName>
    </submittedName>
</protein>
<dbReference type="Pfam" id="PF00249">
    <property type="entry name" value="Myb_DNA-binding"/>
    <property type="match status" value="1"/>
</dbReference>
<evidence type="ECO:0000313" key="10">
    <source>
        <dbReference type="Proteomes" id="UP000179920"/>
    </source>
</evidence>
<evidence type="ECO:0000256" key="3">
    <source>
        <dbReference type="ARBA" id="ARBA00023163"/>
    </source>
</evidence>
<dbReference type="Proteomes" id="UP000179920">
    <property type="component" value="Chromosome X"/>
</dbReference>
<dbReference type="GO" id="GO:0019185">
    <property type="term" value="C:snRNA-activating protein complex"/>
    <property type="evidence" value="ECO:0007669"/>
    <property type="project" value="TreeGrafter"/>
</dbReference>
<dbReference type="GO" id="GO:0000978">
    <property type="term" value="F:RNA polymerase II cis-regulatory region sequence-specific DNA binding"/>
    <property type="evidence" value="ECO:0007669"/>
    <property type="project" value="TreeGrafter"/>
</dbReference>
<feature type="region of interest" description="Disordered" evidence="5">
    <location>
        <begin position="1"/>
        <end position="78"/>
    </location>
</feature>
<gene>
    <name evidence="9" type="ORF">UBRO2_00356</name>
    <name evidence="8" type="ORF">UBRO_05339</name>
</gene>
<evidence type="ECO:0000259" key="7">
    <source>
        <dbReference type="PROSITE" id="PS51294"/>
    </source>
</evidence>
<dbReference type="PANTHER" id="PTHR46621">
    <property type="entry name" value="SNRNA-ACTIVATING PROTEIN COMPLEX SUBUNIT 4"/>
    <property type="match status" value="1"/>
</dbReference>
<dbReference type="GO" id="GO:0042795">
    <property type="term" value="P:snRNA transcription by RNA polymerase II"/>
    <property type="evidence" value="ECO:0007669"/>
    <property type="project" value="TreeGrafter"/>
</dbReference>
<evidence type="ECO:0000256" key="5">
    <source>
        <dbReference type="SAM" id="MobiDB-lite"/>
    </source>
</evidence>